<dbReference type="InterPro" id="IPR013078">
    <property type="entry name" value="His_Pase_superF_clade-1"/>
</dbReference>
<reference evidence="2" key="1">
    <citation type="submission" date="2018-11" db="EMBL/GenBank/DDBJ databases">
        <title>Phylogenetic, genomic, and biogeographic characterization of a novel and ubiquitous marine invertebrate-associated Rickettsiales parasite, Candidatus Marinoinvertebrata rohwerii, gen. nov., sp. nov.</title>
        <authorList>
            <person name="Klinges J.G."/>
            <person name="Rosales S.M."/>
            <person name="Mcminds R."/>
            <person name="Shaver E.C."/>
            <person name="Shantz A."/>
            <person name="Peters E.C."/>
            <person name="Burkepile D.E."/>
            <person name="Silliman B.R."/>
            <person name="Vega Thurber R.L."/>
        </authorList>
    </citation>
    <scope>NUCLEOTIDE SEQUENCE [LARGE SCALE GENOMIC DNA]</scope>
    <source>
        <strain evidence="2">a_cerv_44</strain>
    </source>
</reference>
<dbReference type="PANTHER" id="PTHR16469:SF27">
    <property type="entry name" value="UBIQUITIN-ASSOCIATED AND SH3 DOMAIN-CONTAINING BA-RELATED"/>
    <property type="match status" value="1"/>
</dbReference>
<dbReference type="PANTHER" id="PTHR16469">
    <property type="entry name" value="UBIQUITIN-ASSOCIATED AND SH3 DOMAIN-CONTAINING BA-RELATED"/>
    <property type="match status" value="1"/>
</dbReference>
<dbReference type="Proteomes" id="UP000279470">
    <property type="component" value="Unassembled WGS sequence"/>
</dbReference>
<dbReference type="SUPFAM" id="SSF53254">
    <property type="entry name" value="Phosphoglycerate mutase-like"/>
    <property type="match status" value="2"/>
</dbReference>
<accession>A0A429XF43</accession>
<dbReference type="RefSeq" id="WP_126045091.1">
    <property type="nucleotide sequence ID" value="NZ_RXFM01000081.1"/>
</dbReference>
<organism evidence="1 2">
    <name type="scientific">Candidatus Aquarickettsia rohweri</name>
    <dbReference type="NCBI Taxonomy" id="2602574"/>
    <lineage>
        <taxon>Bacteria</taxon>
        <taxon>Pseudomonadati</taxon>
        <taxon>Pseudomonadota</taxon>
        <taxon>Alphaproteobacteria</taxon>
        <taxon>Rickettsiales</taxon>
        <taxon>Candidatus Midichloriaceae</taxon>
        <taxon>Candidatus Aquarickettsia</taxon>
    </lineage>
</organism>
<dbReference type="Gene3D" id="3.40.50.1240">
    <property type="entry name" value="Phosphoglycerate mutase-like"/>
    <property type="match status" value="2"/>
</dbReference>
<proteinExistence type="predicted"/>
<evidence type="ECO:0000313" key="2">
    <source>
        <dbReference type="Proteomes" id="UP000279470"/>
    </source>
</evidence>
<dbReference type="Pfam" id="PF00300">
    <property type="entry name" value="His_Phos_1"/>
    <property type="match status" value="2"/>
</dbReference>
<dbReference type="SMART" id="SM00855">
    <property type="entry name" value="PGAM"/>
    <property type="match status" value="2"/>
</dbReference>
<sequence length="771" mass="87447">MHIKQVLKDISKDLPTVFLIRHAKRFSTTNIEEDFKCTLTPEGIEDAKQLGEIFAKNVGQISKVVSSPVGRCIETASHIAKKSASHIEVEQWQDLERAYAFESTVAIEHFKQFPVRTVIKKLFLGESLEGIRNTDEGTTLLLRNILMDLTGEKTTSLYVSHDSVLAMFFATLTGVPIYDHEELWFTYLDGVCLQLGKDNIMRLYRGNEVYHISEKLISLGLQGIDGTLIYDEAVSKLLSGINNNNPEKYIDGVFSNLKGWLPTVFVIRHAERFYADDPNQDHACELTAQGKIDAKNLGEYFLSRIAKFSQVFSSPADRCVETGRNVLIGEQNDIKVQHSQYLAEAYVYDGRTAVKNFKLNTVPEIIQKQLLGHSLIGMRSKDEGTKLLLSTILPSLQSDEVTLYVTHDAVLGTFFGTLAEGHMYSNEALQFHFLDGICLQQEKTGEIILYRHNNVFNIANKITLLQSRSNSDVAFILFTIKELIENSPIIKYFSTEIINPLLPSIFPQNFENITSIFGFHQDNHLWVGAHLSTSLAAAFFFPNKDITLAVKFGAALSSSAVYFTKVEVLDYLNQLHVVKTHHSIDELPINNISDFLGHCSKEIIAYSFLGFINSITNKLLIPNLGNYLFVVDVFNNAAISGLQCYAYHKDMVRETSKSFVETTIPYLMDAIYIYFNMKQGVTMSFNSFHEGFFSVKKGIMLLNGLVVTDYLTKLTLTVVSEKIKEQYVSVPVDYVYDKYQQVYNYSIEIFQDGLEYLHYYFTQAEEIKEEL</sequence>
<dbReference type="InterPro" id="IPR051710">
    <property type="entry name" value="Phosphatase_SH3-domain"/>
</dbReference>
<dbReference type="CDD" id="cd07040">
    <property type="entry name" value="HP"/>
    <property type="match status" value="2"/>
</dbReference>
<dbReference type="EMBL" id="RXFM01000081">
    <property type="protein sequence ID" value="RST63405.1"/>
    <property type="molecule type" value="Genomic_DNA"/>
</dbReference>
<dbReference type="OrthoDB" id="8477971at2"/>
<gene>
    <name evidence="1" type="ORF">EIC27_05470</name>
</gene>
<dbReference type="InterPro" id="IPR029033">
    <property type="entry name" value="His_PPase_superfam"/>
</dbReference>
<evidence type="ECO:0000313" key="1">
    <source>
        <dbReference type="EMBL" id="RST63405.1"/>
    </source>
</evidence>
<comment type="caution">
    <text evidence="1">The sequence shown here is derived from an EMBL/GenBank/DDBJ whole genome shotgun (WGS) entry which is preliminary data.</text>
</comment>
<keyword evidence="2" id="KW-1185">Reference proteome</keyword>
<name>A0A429XF43_9RICK</name>
<dbReference type="AlphaFoldDB" id="A0A429XF43"/>
<protein>
    <submittedName>
        <fullName evidence="1">Histidine phosphatase family protein</fullName>
    </submittedName>
</protein>